<evidence type="ECO:0000313" key="1">
    <source>
        <dbReference type="EMBL" id="SLM29192.1"/>
    </source>
</evidence>
<protein>
    <submittedName>
        <fullName evidence="1">Uncharacterized protein</fullName>
    </submittedName>
</protein>
<organism evidence="1 2">
    <name type="scientific">Desulfamplus magnetovallimortis</name>
    <dbReference type="NCBI Taxonomy" id="1246637"/>
    <lineage>
        <taxon>Bacteria</taxon>
        <taxon>Pseudomonadati</taxon>
        <taxon>Thermodesulfobacteriota</taxon>
        <taxon>Desulfobacteria</taxon>
        <taxon>Desulfobacterales</taxon>
        <taxon>Desulfobacteraceae</taxon>
        <taxon>Desulfamplus</taxon>
    </lineage>
</organism>
<gene>
    <name evidence="1" type="ORF">MTBBW1_1720009</name>
</gene>
<name>A0A1W1H9T7_9BACT</name>
<dbReference type="STRING" id="1246637.MTBBW1_1720009"/>
<reference evidence="1 2" key="1">
    <citation type="submission" date="2017-03" db="EMBL/GenBank/DDBJ databases">
        <authorList>
            <person name="Afonso C.L."/>
            <person name="Miller P.J."/>
            <person name="Scott M.A."/>
            <person name="Spackman E."/>
            <person name="Goraichik I."/>
            <person name="Dimitrov K.M."/>
            <person name="Suarez D.L."/>
            <person name="Swayne D.E."/>
        </authorList>
    </citation>
    <scope>NUCLEOTIDE SEQUENCE [LARGE SCALE GENOMIC DNA]</scope>
    <source>
        <strain evidence="1">PRJEB14757</strain>
    </source>
</reference>
<dbReference type="Proteomes" id="UP000191931">
    <property type="component" value="Unassembled WGS sequence"/>
</dbReference>
<sequence>MKYGDFLINPKRDIGQGILDKVSYIQYITSNLNNIEQYITFPVFLILATAYNDSNKERLPQRIQY</sequence>
<dbReference type="AlphaFoldDB" id="A0A1W1H9T7"/>
<accession>A0A1W1H9T7</accession>
<keyword evidence="2" id="KW-1185">Reference proteome</keyword>
<dbReference type="EMBL" id="FWEV01000082">
    <property type="protein sequence ID" value="SLM29192.1"/>
    <property type="molecule type" value="Genomic_DNA"/>
</dbReference>
<proteinExistence type="predicted"/>
<evidence type="ECO:0000313" key="2">
    <source>
        <dbReference type="Proteomes" id="UP000191931"/>
    </source>
</evidence>